<keyword evidence="3" id="KW-0813">Transport</keyword>
<name>A0ABV9H4N3_9HYPH</name>
<dbReference type="SMART" id="SM00382">
    <property type="entry name" value="AAA"/>
    <property type="match status" value="1"/>
</dbReference>
<keyword evidence="5 9" id="KW-0067">ATP-binding</keyword>
<comment type="subcellular location">
    <subcellularLocation>
        <location evidence="1">Cell inner membrane</location>
    </subcellularLocation>
</comment>
<organism evidence="9 10">
    <name type="scientific">Daeguia caeni</name>
    <dbReference type="NCBI Taxonomy" id="439612"/>
    <lineage>
        <taxon>Bacteria</taxon>
        <taxon>Pseudomonadati</taxon>
        <taxon>Pseudomonadota</taxon>
        <taxon>Alphaproteobacteria</taxon>
        <taxon>Hyphomicrobiales</taxon>
        <taxon>Brucellaceae</taxon>
        <taxon>Daeguia</taxon>
    </lineage>
</organism>
<keyword evidence="4" id="KW-0547">Nucleotide-binding</keyword>
<dbReference type="GO" id="GO:0005524">
    <property type="term" value="F:ATP binding"/>
    <property type="evidence" value="ECO:0007669"/>
    <property type="project" value="UniProtKB-KW"/>
</dbReference>
<dbReference type="SUPFAM" id="SSF52540">
    <property type="entry name" value="P-loop containing nucleoside triphosphate hydrolases"/>
    <property type="match status" value="1"/>
</dbReference>
<dbReference type="InterPro" id="IPR003439">
    <property type="entry name" value="ABC_transporter-like_ATP-bd"/>
</dbReference>
<dbReference type="Proteomes" id="UP001596042">
    <property type="component" value="Unassembled WGS sequence"/>
</dbReference>
<dbReference type="PROSITE" id="PS50893">
    <property type="entry name" value="ABC_TRANSPORTER_2"/>
    <property type="match status" value="1"/>
</dbReference>
<comment type="similarity">
    <text evidence="2">Belongs to the ABC transporter superfamily.</text>
</comment>
<evidence type="ECO:0000256" key="7">
    <source>
        <dbReference type="ARBA" id="ARBA00037066"/>
    </source>
</evidence>
<dbReference type="PANTHER" id="PTHR42794">
    <property type="entry name" value="HEMIN IMPORT ATP-BINDING PROTEIN HMUV"/>
    <property type="match status" value="1"/>
</dbReference>
<evidence type="ECO:0000256" key="6">
    <source>
        <dbReference type="ARBA" id="ARBA00022967"/>
    </source>
</evidence>
<dbReference type="Pfam" id="PF00005">
    <property type="entry name" value="ABC_tran"/>
    <property type="match status" value="1"/>
</dbReference>
<protein>
    <submittedName>
        <fullName evidence="9">ABC transporter ATP-binding protein</fullName>
    </submittedName>
</protein>
<comment type="caution">
    <text evidence="9">The sequence shown here is derived from an EMBL/GenBank/DDBJ whole genome shotgun (WGS) entry which is preliminary data.</text>
</comment>
<evidence type="ECO:0000256" key="3">
    <source>
        <dbReference type="ARBA" id="ARBA00022448"/>
    </source>
</evidence>
<dbReference type="PANTHER" id="PTHR42794:SF1">
    <property type="entry name" value="HEMIN IMPORT ATP-BINDING PROTEIN HMUV"/>
    <property type="match status" value="1"/>
</dbReference>
<gene>
    <name evidence="9" type="ORF">ACFO1V_09005</name>
</gene>
<reference evidence="10" key="1">
    <citation type="journal article" date="2019" name="Int. J. Syst. Evol. Microbiol.">
        <title>The Global Catalogue of Microorganisms (GCM) 10K type strain sequencing project: providing services to taxonomists for standard genome sequencing and annotation.</title>
        <authorList>
            <consortium name="The Broad Institute Genomics Platform"/>
            <consortium name="The Broad Institute Genome Sequencing Center for Infectious Disease"/>
            <person name="Wu L."/>
            <person name="Ma J."/>
        </authorList>
    </citation>
    <scope>NUCLEOTIDE SEQUENCE [LARGE SCALE GENOMIC DNA]</scope>
    <source>
        <strain evidence="10">CGMCC 1.15731</strain>
    </source>
</reference>
<evidence type="ECO:0000256" key="4">
    <source>
        <dbReference type="ARBA" id="ARBA00022741"/>
    </source>
</evidence>
<evidence type="ECO:0000256" key="5">
    <source>
        <dbReference type="ARBA" id="ARBA00022840"/>
    </source>
</evidence>
<keyword evidence="10" id="KW-1185">Reference proteome</keyword>
<dbReference type="PROSITE" id="PS00211">
    <property type="entry name" value="ABC_TRANSPORTER_1"/>
    <property type="match status" value="1"/>
</dbReference>
<keyword evidence="6" id="KW-1278">Translocase</keyword>
<proteinExistence type="inferred from homology"/>
<dbReference type="RefSeq" id="WP_374829260.1">
    <property type="nucleotide sequence ID" value="NZ_JBHEEZ010000001.1"/>
</dbReference>
<evidence type="ECO:0000313" key="10">
    <source>
        <dbReference type="Proteomes" id="UP001596042"/>
    </source>
</evidence>
<dbReference type="InterPro" id="IPR017871">
    <property type="entry name" value="ABC_transporter-like_CS"/>
</dbReference>
<accession>A0ABV9H4N3</accession>
<dbReference type="EMBL" id="JBHSEL010000053">
    <property type="protein sequence ID" value="MFC4625358.1"/>
    <property type="molecule type" value="Genomic_DNA"/>
</dbReference>
<evidence type="ECO:0000256" key="1">
    <source>
        <dbReference type="ARBA" id="ARBA00004533"/>
    </source>
</evidence>
<dbReference type="Gene3D" id="3.40.50.300">
    <property type="entry name" value="P-loop containing nucleotide triphosphate hydrolases"/>
    <property type="match status" value="1"/>
</dbReference>
<dbReference type="CDD" id="cd03214">
    <property type="entry name" value="ABC_Iron-Siderophores_B12_Hemin"/>
    <property type="match status" value="1"/>
</dbReference>
<evidence type="ECO:0000259" key="8">
    <source>
        <dbReference type="PROSITE" id="PS50893"/>
    </source>
</evidence>
<sequence length="258" mass="27594">MTVLSVQNLGAMLGGRAVLNDISFEAGRGELIGLIGPNGAGKTTLLRSILGLAPAKGKIAFDGRDMAALRRTEKAALIAYLPQERDVAWPITVEMLVSLGRRALKAAFVGLNAHDAAKIQAAMEQMDIVGFRDRPADALSGGERARALIARVLAQDTPLILADEPVAGLDPAHQLGLMESLAAEARDGRTIIVSLHDLGLAAQYCTRLILMDRGQVVADGVPETVLTQQRLSDVYGIEAHILRLEGQFLILPKARIQR</sequence>
<evidence type="ECO:0000256" key="2">
    <source>
        <dbReference type="ARBA" id="ARBA00005417"/>
    </source>
</evidence>
<dbReference type="InterPro" id="IPR003593">
    <property type="entry name" value="AAA+_ATPase"/>
</dbReference>
<comment type="function">
    <text evidence="7">Part of the ABC transporter complex HmuTUV involved in hemin import. Responsible for energy coupling to the transport system.</text>
</comment>
<dbReference type="InterPro" id="IPR027417">
    <property type="entry name" value="P-loop_NTPase"/>
</dbReference>
<evidence type="ECO:0000313" key="9">
    <source>
        <dbReference type="EMBL" id="MFC4625358.1"/>
    </source>
</evidence>
<feature type="domain" description="ABC transporter" evidence="8">
    <location>
        <begin position="4"/>
        <end position="238"/>
    </location>
</feature>